<evidence type="ECO:0000259" key="4">
    <source>
        <dbReference type="Pfam" id="PF00483"/>
    </source>
</evidence>
<dbReference type="InterPro" id="IPR037185">
    <property type="entry name" value="EmrE-like"/>
</dbReference>
<evidence type="ECO:0000256" key="3">
    <source>
        <dbReference type="SAM" id="Phobius"/>
    </source>
</evidence>
<organism evidence="5 6">
    <name type="scientific">Prymnesium parvum</name>
    <name type="common">Toxic golden alga</name>
    <dbReference type="NCBI Taxonomy" id="97485"/>
    <lineage>
        <taxon>Eukaryota</taxon>
        <taxon>Haptista</taxon>
        <taxon>Haptophyta</taxon>
        <taxon>Prymnesiophyceae</taxon>
        <taxon>Prymnesiales</taxon>
        <taxon>Prymnesiaceae</taxon>
        <taxon>Prymnesium</taxon>
    </lineage>
</organism>
<feature type="transmembrane region" description="Helical" evidence="3">
    <location>
        <begin position="655"/>
        <end position="675"/>
    </location>
</feature>
<keyword evidence="3" id="KW-0472">Membrane</keyword>
<dbReference type="Pfam" id="PF00483">
    <property type="entry name" value="NTP_transferase"/>
    <property type="match status" value="1"/>
</dbReference>
<feature type="transmembrane region" description="Helical" evidence="3">
    <location>
        <begin position="495"/>
        <end position="517"/>
    </location>
</feature>
<dbReference type="GO" id="GO:0016779">
    <property type="term" value="F:nucleotidyltransferase activity"/>
    <property type="evidence" value="ECO:0007669"/>
    <property type="project" value="UniProtKB-KW"/>
</dbReference>
<feature type="transmembrane region" description="Helical" evidence="3">
    <location>
        <begin position="702"/>
        <end position="722"/>
    </location>
</feature>
<dbReference type="InterPro" id="IPR050065">
    <property type="entry name" value="GlmU-like"/>
</dbReference>
<keyword evidence="3" id="KW-0812">Transmembrane</keyword>
<feature type="transmembrane region" description="Helical" evidence="3">
    <location>
        <begin position="563"/>
        <end position="582"/>
    </location>
</feature>
<feature type="transmembrane region" description="Helical" evidence="3">
    <location>
        <begin position="758"/>
        <end position="776"/>
    </location>
</feature>
<keyword evidence="1" id="KW-0808">Transferase</keyword>
<keyword evidence="2" id="KW-0548">Nucleotidyltransferase</keyword>
<dbReference type="InterPro" id="IPR029044">
    <property type="entry name" value="Nucleotide-diphossugar_trans"/>
</dbReference>
<gene>
    <name evidence="5" type="ORF">AB1Y20_018336</name>
</gene>
<dbReference type="SUPFAM" id="SSF103481">
    <property type="entry name" value="Multidrug resistance efflux transporter EmrE"/>
    <property type="match status" value="1"/>
</dbReference>
<keyword evidence="6" id="KW-1185">Reference proteome</keyword>
<dbReference type="Gene3D" id="3.90.550.10">
    <property type="entry name" value="Spore Coat Polysaccharide Biosynthesis Protein SpsA, Chain A"/>
    <property type="match status" value="1"/>
</dbReference>
<dbReference type="EMBL" id="JBGBPQ010000006">
    <property type="protein sequence ID" value="KAL1523394.1"/>
    <property type="molecule type" value="Genomic_DNA"/>
</dbReference>
<dbReference type="Proteomes" id="UP001515480">
    <property type="component" value="Unassembled WGS sequence"/>
</dbReference>
<accession>A0AB34JN58</accession>
<sequence length="787" mass="84509">MKLGNEPMIGHVLKQLHAGGIRRAIIIVGAQAAVYKRTIRALPTAAMLQIEYVDLGEAYKDGFARSLLAAAPMIGSSPFVISTSDHIFDQSIVRALRTSLETPRSVPVSAVVLVEDHTKMIVDAALPSSAVYVQTERVGEEEYVIKNIGKRISEESKTGIEAGLFACTPAVFAALLALLSERNYFTLAHAMQRIATEGKLGAVFTEGRAWFSVETKKQLENVEQDAVHRGRATFPWQVSIVQSKEDDQHRLVLPISDSIVYHSLPAVASAQNHHFTVLKSSPQPFTAAAAVEAEGRASLTSLQQPLLEGFLPTDPTSRHPSPYLAATSAMIPRTGSSSSSYDHALSIPLPDSIDMGHTGYLFGMAPGSHDVEGGTALHEELRFAVPNLEAPHSLLGVPTFRLPSSIHSLKLQTVNEFGSSESHGGYASRASSSHHGISRTSSEFSLPPPTVKMTVERRVPLVGWALLVLALICSQSGGAATKFQYAGDEAHGKHLFLISAWRGWCTSLLLLLVTIVFTDSRHGLRALAHLEPRDVKLILYGGLALFVNWGAFNYALLHTSLSHAAIFETASSVWMVLGRLSLYAVGRVGAVPAPHVFGVLLGTLGMILCTRDEEPSASAVPITPLGDAAAIVSGIGACFNILISEAARLRIETPIYYSLVMAQFAVYCTILAFFMDDPPPVEMSLDEATGYLGWLNPTPRRLYAQLFIAVVCDWAGNMSWIVSMKYVPAIVVGAFQLLGPFVATVEGMSIGVEDAPGMYTIAGGTVIFIGSAVIALSERASSTTVDV</sequence>
<feature type="transmembrane region" description="Helical" evidence="3">
    <location>
        <begin position="461"/>
        <end position="483"/>
    </location>
</feature>
<evidence type="ECO:0000256" key="2">
    <source>
        <dbReference type="ARBA" id="ARBA00022695"/>
    </source>
</evidence>
<proteinExistence type="predicted"/>
<feature type="domain" description="Nucleotidyl transferase" evidence="4">
    <location>
        <begin position="4"/>
        <end position="114"/>
    </location>
</feature>
<feature type="transmembrane region" description="Helical" evidence="3">
    <location>
        <begin position="620"/>
        <end position="643"/>
    </location>
</feature>
<reference evidence="5 6" key="1">
    <citation type="journal article" date="2024" name="Science">
        <title>Giant polyketide synthase enzymes in the biosynthesis of giant marine polyether toxins.</title>
        <authorList>
            <person name="Fallon T.R."/>
            <person name="Shende V.V."/>
            <person name="Wierzbicki I.H."/>
            <person name="Pendleton A.L."/>
            <person name="Watervoot N.F."/>
            <person name="Auber R.P."/>
            <person name="Gonzalez D.J."/>
            <person name="Wisecaver J.H."/>
            <person name="Moore B.S."/>
        </authorList>
    </citation>
    <scope>NUCLEOTIDE SEQUENCE [LARGE SCALE GENOMIC DNA]</scope>
    <source>
        <strain evidence="5 6">12B1</strain>
    </source>
</reference>
<feature type="transmembrane region" description="Helical" evidence="3">
    <location>
        <begin position="729"/>
        <end position="752"/>
    </location>
</feature>
<name>A0AB34JN58_PRYPA</name>
<feature type="transmembrane region" description="Helical" evidence="3">
    <location>
        <begin position="162"/>
        <end position="179"/>
    </location>
</feature>
<evidence type="ECO:0000313" key="6">
    <source>
        <dbReference type="Proteomes" id="UP001515480"/>
    </source>
</evidence>
<dbReference type="PANTHER" id="PTHR43584">
    <property type="entry name" value="NUCLEOTIDYL TRANSFERASE"/>
    <property type="match status" value="1"/>
</dbReference>
<evidence type="ECO:0000256" key="1">
    <source>
        <dbReference type="ARBA" id="ARBA00022679"/>
    </source>
</evidence>
<evidence type="ECO:0000313" key="5">
    <source>
        <dbReference type="EMBL" id="KAL1523394.1"/>
    </source>
</evidence>
<dbReference type="AlphaFoldDB" id="A0AB34JN58"/>
<feature type="transmembrane region" description="Helical" evidence="3">
    <location>
        <begin position="537"/>
        <end position="557"/>
    </location>
</feature>
<comment type="caution">
    <text evidence="5">The sequence shown here is derived from an EMBL/GenBank/DDBJ whole genome shotgun (WGS) entry which is preliminary data.</text>
</comment>
<protein>
    <recommendedName>
        <fullName evidence="4">Nucleotidyl transferase domain-containing protein</fullName>
    </recommendedName>
</protein>
<keyword evidence="3" id="KW-1133">Transmembrane helix</keyword>
<dbReference type="PANTHER" id="PTHR43584:SF8">
    <property type="entry name" value="N-ACETYLMURAMATE ALPHA-1-PHOSPHATE URIDYLYLTRANSFERASE"/>
    <property type="match status" value="1"/>
</dbReference>
<feature type="transmembrane region" description="Helical" evidence="3">
    <location>
        <begin position="589"/>
        <end position="608"/>
    </location>
</feature>
<dbReference type="SUPFAM" id="SSF53448">
    <property type="entry name" value="Nucleotide-diphospho-sugar transferases"/>
    <property type="match status" value="1"/>
</dbReference>
<dbReference type="InterPro" id="IPR005835">
    <property type="entry name" value="NTP_transferase_dom"/>
</dbReference>